<accession>A0ABD1DVA9</accession>
<gene>
    <name evidence="1" type="ORF">pipiens_000111</name>
</gene>
<proteinExistence type="predicted"/>
<feature type="non-terminal residue" evidence="1">
    <location>
        <position position="1"/>
    </location>
</feature>
<organism evidence="1 2">
    <name type="scientific">Culex pipiens pipiens</name>
    <name type="common">Northern house mosquito</name>
    <dbReference type="NCBI Taxonomy" id="38569"/>
    <lineage>
        <taxon>Eukaryota</taxon>
        <taxon>Metazoa</taxon>
        <taxon>Ecdysozoa</taxon>
        <taxon>Arthropoda</taxon>
        <taxon>Hexapoda</taxon>
        <taxon>Insecta</taxon>
        <taxon>Pterygota</taxon>
        <taxon>Neoptera</taxon>
        <taxon>Endopterygota</taxon>
        <taxon>Diptera</taxon>
        <taxon>Nematocera</taxon>
        <taxon>Culicoidea</taxon>
        <taxon>Culicidae</taxon>
        <taxon>Culicinae</taxon>
        <taxon>Culicini</taxon>
        <taxon>Culex</taxon>
        <taxon>Culex</taxon>
    </lineage>
</organism>
<feature type="non-terminal residue" evidence="1">
    <location>
        <position position="23"/>
    </location>
</feature>
<evidence type="ECO:0000313" key="1">
    <source>
        <dbReference type="EMBL" id="KAL1403674.1"/>
    </source>
</evidence>
<reference evidence="1 2" key="1">
    <citation type="submission" date="2024-05" db="EMBL/GenBank/DDBJ databases">
        <title>Culex pipiens pipiens assembly and annotation.</title>
        <authorList>
            <person name="Alout H."/>
            <person name="Durand T."/>
        </authorList>
    </citation>
    <scope>NUCLEOTIDE SEQUENCE [LARGE SCALE GENOMIC DNA]</scope>
    <source>
        <strain evidence="1">HA-2024</strain>
        <tissue evidence="1">Whole body</tissue>
    </source>
</reference>
<keyword evidence="2" id="KW-1185">Reference proteome</keyword>
<name>A0ABD1DVA9_CULPP</name>
<sequence length="23" mass="2586">RVVVHKAKVAALCRLFCFKVKLG</sequence>
<dbReference type="EMBL" id="JBEHCU010001241">
    <property type="protein sequence ID" value="KAL1403674.1"/>
    <property type="molecule type" value="Genomic_DNA"/>
</dbReference>
<comment type="caution">
    <text evidence="1">The sequence shown here is derived from an EMBL/GenBank/DDBJ whole genome shotgun (WGS) entry which is preliminary data.</text>
</comment>
<evidence type="ECO:0000313" key="2">
    <source>
        <dbReference type="Proteomes" id="UP001562425"/>
    </source>
</evidence>
<dbReference type="AlphaFoldDB" id="A0ABD1DVA9"/>
<protein>
    <submittedName>
        <fullName evidence="1">Uncharacterized protein</fullName>
    </submittedName>
</protein>
<dbReference type="Proteomes" id="UP001562425">
    <property type="component" value="Unassembled WGS sequence"/>
</dbReference>